<dbReference type="Proteomes" id="UP000567067">
    <property type="component" value="Unassembled WGS sequence"/>
</dbReference>
<gene>
    <name evidence="1" type="ORF">FHR92_002747</name>
</gene>
<sequence length="120" mass="13687">MALLGNQSQVIYQARPNVTQTIKDARQQLHKVGRDYKNRHVRIQTIDGMIHEGIISHAEGPFIFLIVSNPQGGHGGYGYSHQPYGGYPQPRGLLYNQYYYNNVILPLVLYELLVITLLYT</sequence>
<accession>A0A7W3SU89</accession>
<dbReference type="RefSeq" id="WP_182536308.1">
    <property type="nucleotide sequence ID" value="NZ_JACJIP010000017.1"/>
</dbReference>
<organism evidence="1 2">
    <name type="scientific">Fontibacillus solani</name>
    <dbReference type="NCBI Taxonomy" id="1572857"/>
    <lineage>
        <taxon>Bacteria</taxon>
        <taxon>Bacillati</taxon>
        <taxon>Bacillota</taxon>
        <taxon>Bacilli</taxon>
        <taxon>Bacillales</taxon>
        <taxon>Paenibacillaceae</taxon>
        <taxon>Fontibacillus</taxon>
    </lineage>
</organism>
<keyword evidence="2" id="KW-1185">Reference proteome</keyword>
<dbReference type="AlphaFoldDB" id="A0A7W3SU89"/>
<reference evidence="1 2" key="1">
    <citation type="submission" date="2020-08" db="EMBL/GenBank/DDBJ databases">
        <title>Genomic Encyclopedia of Type Strains, Phase III (KMG-III): the genomes of soil and plant-associated and newly described type strains.</title>
        <authorList>
            <person name="Whitman W."/>
        </authorList>
    </citation>
    <scope>NUCLEOTIDE SEQUENCE [LARGE SCALE GENOMIC DNA]</scope>
    <source>
        <strain evidence="1 2">CECT 8693</strain>
    </source>
</reference>
<protein>
    <submittedName>
        <fullName evidence="1">Uncharacterized protein</fullName>
    </submittedName>
</protein>
<proteinExistence type="predicted"/>
<evidence type="ECO:0000313" key="1">
    <source>
        <dbReference type="EMBL" id="MBA9086274.1"/>
    </source>
</evidence>
<name>A0A7W3SU89_9BACL</name>
<dbReference type="EMBL" id="JACJIP010000017">
    <property type="protein sequence ID" value="MBA9086274.1"/>
    <property type="molecule type" value="Genomic_DNA"/>
</dbReference>
<evidence type="ECO:0000313" key="2">
    <source>
        <dbReference type="Proteomes" id="UP000567067"/>
    </source>
</evidence>
<comment type="caution">
    <text evidence="1">The sequence shown here is derived from an EMBL/GenBank/DDBJ whole genome shotgun (WGS) entry which is preliminary data.</text>
</comment>